<accession>A0A6M0INI2</accession>
<evidence type="ECO:0008006" key="4">
    <source>
        <dbReference type="Google" id="ProtNLM"/>
    </source>
</evidence>
<dbReference type="RefSeq" id="WP_164042626.1">
    <property type="nucleotide sequence ID" value="NZ_JAAGNZ010000002.1"/>
</dbReference>
<protein>
    <recommendedName>
        <fullName evidence="4">VanZ family protein</fullName>
    </recommendedName>
</protein>
<evidence type="ECO:0000313" key="3">
    <source>
        <dbReference type="Proteomes" id="UP000477386"/>
    </source>
</evidence>
<name>A0A6M0INI2_9BACT</name>
<organism evidence="2 3">
    <name type="scientific">Spirosoma agri</name>
    <dbReference type="NCBI Taxonomy" id="1987381"/>
    <lineage>
        <taxon>Bacteria</taxon>
        <taxon>Pseudomonadati</taxon>
        <taxon>Bacteroidota</taxon>
        <taxon>Cytophagia</taxon>
        <taxon>Cytophagales</taxon>
        <taxon>Cytophagaceae</taxon>
        <taxon>Spirosoma</taxon>
    </lineage>
</organism>
<dbReference type="EMBL" id="JAAGNZ010000002">
    <property type="protein sequence ID" value="NEU69876.1"/>
    <property type="molecule type" value="Genomic_DNA"/>
</dbReference>
<sequence length="132" mass="14848">MRLLYVLIFALVVLVFYLSWIPNPRLNDVWFIPGWLARWTDTPANEDIRTAVPFVFLGLCTGVLLPTPGRSYYRWFIAWLLLVGVVALAEAGQLLLPRRAFRLADIAWGAVGALVGMLAAFALISLKNRFKA</sequence>
<dbReference type="AlphaFoldDB" id="A0A6M0INI2"/>
<feature type="transmembrane region" description="Helical" evidence="1">
    <location>
        <begin position="48"/>
        <end position="65"/>
    </location>
</feature>
<keyword evidence="1" id="KW-0472">Membrane</keyword>
<keyword evidence="1" id="KW-1133">Transmembrane helix</keyword>
<keyword evidence="3" id="KW-1185">Reference proteome</keyword>
<comment type="caution">
    <text evidence="2">The sequence shown here is derived from an EMBL/GenBank/DDBJ whole genome shotgun (WGS) entry which is preliminary data.</text>
</comment>
<gene>
    <name evidence="2" type="ORF">GK091_23555</name>
</gene>
<evidence type="ECO:0000256" key="1">
    <source>
        <dbReference type="SAM" id="Phobius"/>
    </source>
</evidence>
<proteinExistence type="predicted"/>
<feature type="transmembrane region" description="Helical" evidence="1">
    <location>
        <begin position="72"/>
        <end position="94"/>
    </location>
</feature>
<dbReference type="Proteomes" id="UP000477386">
    <property type="component" value="Unassembled WGS sequence"/>
</dbReference>
<evidence type="ECO:0000313" key="2">
    <source>
        <dbReference type="EMBL" id="NEU69876.1"/>
    </source>
</evidence>
<reference evidence="2 3" key="1">
    <citation type="submission" date="2020-02" db="EMBL/GenBank/DDBJ databases">
        <title>Draft genome sequence of two Spirosoma agri KCTC 52727 and Spirosoma terrae KCTC 52035.</title>
        <authorList>
            <person name="Rojas J."/>
            <person name="Ambika Manirajan B."/>
            <person name="Ratering S."/>
            <person name="Suarez C."/>
            <person name="Schnell S."/>
        </authorList>
    </citation>
    <scope>NUCLEOTIDE SEQUENCE [LARGE SCALE GENOMIC DNA]</scope>
    <source>
        <strain evidence="2 3">KCTC 52727</strain>
    </source>
</reference>
<feature type="transmembrane region" description="Helical" evidence="1">
    <location>
        <begin position="106"/>
        <end position="126"/>
    </location>
</feature>
<keyword evidence="1" id="KW-0812">Transmembrane</keyword>